<dbReference type="Proteomes" id="UP001054945">
    <property type="component" value="Unassembled WGS sequence"/>
</dbReference>
<organism evidence="1 2">
    <name type="scientific">Caerostris extrusa</name>
    <name type="common">Bark spider</name>
    <name type="synonym">Caerostris bankana</name>
    <dbReference type="NCBI Taxonomy" id="172846"/>
    <lineage>
        <taxon>Eukaryota</taxon>
        <taxon>Metazoa</taxon>
        <taxon>Ecdysozoa</taxon>
        <taxon>Arthropoda</taxon>
        <taxon>Chelicerata</taxon>
        <taxon>Arachnida</taxon>
        <taxon>Araneae</taxon>
        <taxon>Araneomorphae</taxon>
        <taxon>Entelegynae</taxon>
        <taxon>Araneoidea</taxon>
        <taxon>Araneidae</taxon>
        <taxon>Caerostris</taxon>
    </lineage>
</organism>
<reference evidence="1 2" key="1">
    <citation type="submission" date="2021-06" db="EMBL/GenBank/DDBJ databases">
        <title>Caerostris extrusa draft genome.</title>
        <authorList>
            <person name="Kono N."/>
            <person name="Arakawa K."/>
        </authorList>
    </citation>
    <scope>NUCLEOTIDE SEQUENCE [LARGE SCALE GENOMIC DNA]</scope>
</reference>
<evidence type="ECO:0000313" key="1">
    <source>
        <dbReference type="EMBL" id="GIY46455.1"/>
    </source>
</evidence>
<proteinExistence type="predicted"/>
<protein>
    <submittedName>
        <fullName evidence="1">Uncharacterized protein</fullName>
    </submittedName>
</protein>
<keyword evidence="2" id="KW-1185">Reference proteome</keyword>
<accession>A0AAV4TJA4</accession>
<name>A0AAV4TJA4_CAEEX</name>
<evidence type="ECO:0000313" key="2">
    <source>
        <dbReference type="Proteomes" id="UP001054945"/>
    </source>
</evidence>
<dbReference type="EMBL" id="BPLR01011420">
    <property type="protein sequence ID" value="GIY46455.1"/>
    <property type="molecule type" value="Genomic_DNA"/>
</dbReference>
<gene>
    <name evidence="1" type="ORF">CEXT_340061</name>
</gene>
<comment type="caution">
    <text evidence="1">The sequence shown here is derived from an EMBL/GenBank/DDBJ whole genome shotgun (WGS) entry which is preliminary data.</text>
</comment>
<dbReference type="AlphaFoldDB" id="A0AAV4TJA4"/>
<sequence>MKLYIVPLTHETCQFSKQKLALSVVIQTNSELTSKYCTRARKGRIPNNEKGREKKSISEETDYYINILTSKKCVYCQSLQKRNKKIRSKGHFAVTKTADTLRRGF</sequence>